<keyword evidence="2" id="KW-1185">Reference proteome</keyword>
<dbReference type="EMBL" id="CT573213">
    <property type="protein sequence ID" value="CAJ59112.1"/>
    <property type="molecule type" value="Genomic_DNA"/>
</dbReference>
<dbReference type="Proteomes" id="UP000000657">
    <property type="component" value="Chromosome"/>
</dbReference>
<name>Q0RTI6_FRAAA</name>
<dbReference type="STRING" id="326424.FRAAL0437"/>
<accession>Q0RTI6</accession>
<evidence type="ECO:0000313" key="2">
    <source>
        <dbReference type="Proteomes" id="UP000000657"/>
    </source>
</evidence>
<gene>
    <name evidence="1" type="ordered locus">FRAAL0437</name>
</gene>
<dbReference type="AlphaFoldDB" id="Q0RTI6"/>
<reference evidence="1 2" key="1">
    <citation type="journal article" date="2007" name="Genome Res.">
        <title>Genome characteristics of facultatively symbiotic Frankia sp. strains reflect host range and host plant biogeography.</title>
        <authorList>
            <person name="Normand P."/>
            <person name="Lapierre P."/>
            <person name="Tisa L.S."/>
            <person name="Gogarten J.P."/>
            <person name="Alloisio N."/>
            <person name="Bagnarol E."/>
            <person name="Bassi C.A."/>
            <person name="Berry A.M."/>
            <person name="Bickhart D.M."/>
            <person name="Choisne N."/>
            <person name="Couloux A."/>
            <person name="Cournoyer B."/>
            <person name="Cruveiller S."/>
            <person name="Daubin V."/>
            <person name="Demange N."/>
            <person name="Francino M.P."/>
            <person name="Goltsman E."/>
            <person name="Huang Y."/>
            <person name="Kopp O.R."/>
            <person name="Labarre L."/>
            <person name="Lapidus A."/>
            <person name="Lavire C."/>
            <person name="Marechal J."/>
            <person name="Martinez M."/>
            <person name="Mastronunzio J.E."/>
            <person name="Mullin B.C."/>
            <person name="Niemann J."/>
            <person name="Pujic P."/>
            <person name="Rawnsley T."/>
            <person name="Rouy Z."/>
            <person name="Schenowitz C."/>
            <person name="Sellstedt A."/>
            <person name="Tavares F."/>
            <person name="Tomkins J.P."/>
            <person name="Vallenet D."/>
            <person name="Valverde C."/>
            <person name="Wall L.G."/>
            <person name="Wang Y."/>
            <person name="Medigue C."/>
            <person name="Benson D.R."/>
        </authorList>
    </citation>
    <scope>NUCLEOTIDE SEQUENCE [LARGE SCALE GENOMIC DNA]</scope>
    <source>
        <strain evidence="2">DSM 45986 / CECT 9034 / ACN14a</strain>
    </source>
</reference>
<dbReference type="KEGG" id="fal:FRAAL0437"/>
<proteinExistence type="predicted"/>
<dbReference type="HOGENOM" id="CLU_2734130_0_0_11"/>
<evidence type="ECO:0000313" key="1">
    <source>
        <dbReference type="EMBL" id="CAJ59112.1"/>
    </source>
</evidence>
<evidence type="ECO:0008006" key="3">
    <source>
        <dbReference type="Google" id="ProtNLM"/>
    </source>
</evidence>
<organism evidence="1 2">
    <name type="scientific">Frankia alni (strain DSM 45986 / CECT 9034 / ACN14a)</name>
    <dbReference type="NCBI Taxonomy" id="326424"/>
    <lineage>
        <taxon>Bacteria</taxon>
        <taxon>Bacillati</taxon>
        <taxon>Actinomycetota</taxon>
        <taxon>Actinomycetes</taxon>
        <taxon>Frankiales</taxon>
        <taxon>Frankiaceae</taxon>
        <taxon>Frankia</taxon>
    </lineage>
</organism>
<protein>
    <recommendedName>
        <fullName evidence="3">N-acetyltransferase domain-containing protein</fullName>
    </recommendedName>
</protein>
<sequence length="71" mass="8130">MDQAARRGAGWVRRDCLWPGLAAYYQQQGFTLVREVEHGKYRHHMLARRAERIDLSTWFSTGTPSLPGGGR</sequence>
<dbReference type="eggNOG" id="ENOG5033YBD">
    <property type="taxonomic scope" value="Bacteria"/>
</dbReference>